<dbReference type="RefSeq" id="WP_142539190.1">
    <property type="nucleotide sequence ID" value="NZ_BMIE01000006.1"/>
</dbReference>
<dbReference type="OrthoDB" id="2690990at2"/>
<accession>A0A544T4M9</accession>
<dbReference type="GO" id="GO:0006508">
    <property type="term" value="P:proteolysis"/>
    <property type="evidence" value="ECO:0007669"/>
    <property type="project" value="UniProtKB-KW"/>
</dbReference>
<reference evidence="3 4" key="1">
    <citation type="submission" date="2019-05" db="EMBL/GenBank/DDBJ databases">
        <title>Psychrobacillus vulpis sp. nov., a new species isolated from feces of a red fox that inhabits in The Tablas de Daimiel Natural Park, Albacete, Spain.</title>
        <authorList>
            <person name="Rodriguez M."/>
            <person name="Reina J.C."/>
            <person name="Bejar V."/>
            <person name="Llamas I."/>
        </authorList>
    </citation>
    <scope>NUCLEOTIDE SEQUENCE [LARGE SCALE GENOMIC DNA]</scope>
    <source>
        <strain evidence="3 4">NEAU-3TGS17</strain>
    </source>
</reference>
<feature type="chain" id="PRO_5021994577" evidence="1">
    <location>
        <begin position="27"/>
        <end position="411"/>
    </location>
</feature>
<dbReference type="Gene3D" id="1.10.530.10">
    <property type="match status" value="1"/>
</dbReference>
<dbReference type="AlphaFoldDB" id="A0A544T4M9"/>
<protein>
    <submittedName>
        <fullName evidence="3">Serine protease</fullName>
    </submittedName>
</protein>
<comment type="caution">
    <text evidence="3">The sequence shown here is derived from an EMBL/GenBank/DDBJ whole genome shotgun (WGS) entry which is preliminary data.</text>
</comment>
<dbReference type="Gene3D" id="2.30.30.40">
    <property type="entry name" value="SH3 Domains"/>
    <property type="match status" value="1"/>
</dbReference>
<dbReference type="GO" id="GO:0008233">
    <property type="term" value="F:peptidase activity"/>
    <property type="evidence" value="ECO:0007669"/>
    <property type="project" value="UniProtKB-KW"/>
</dbReference>
<evidence type="ECO:0000259" key="2">
    <source>
        <dbReference type="Pfam" id="PF01464"/>
    </source>
</evidence>
<keyword evidence="3" id="KW-0378">Hydrolase</keyword>
<organism evidence="3 4">
    <name type="scientific">Psychrobacillus lasiicapitis</name>
    <dbReference type="NCBI Taxonomy" id="1636719"/>
    <lineage>
        <taxon>Bacteria</taxon>
        <taxon>Bacillati</taxon>
        <taxon>Bacillota</taxon>
        <taxon>Bacilli</taxon>
        <taxon>Bacillales</taxon>
        <taxon>Bacillaceae</taxon>
        <taxon>Psychrobacillus</taxon>
    </lineage>
</organism>
<keyword evidence="4" id="KW-1185">Reference proteome</keyword>
<proteinExistence type="predicted"/>
<evidence type="ECO:0000313" key="3">
    <source>
        <dbReference type="EMBL" id="TQR12410.1"/>
    </source>
</evidence>
<dbReference type="EMBL" id="VDGH01000007">
    <property type="protein sequence ID" value="TQR12410.1"/>
    <property type="molecule type" value="Genomic_DNA"/>
</dbReference>
<gene>
    <name evidence="3" type="ORF">FG382_12315</name>
</gene>
<keyword evidence="1" id="KW-0732">Signal</keyword>
<sequence length="411" mass="45872">MKSIKMIAGFLTCLMLLGFSYEEAFAESTWTSKCSSFGTIKPNQNPTFQHMNCLLTNAALEANIPPEVVKAVASRENGAWKQFDENGQPVISTDNGIGLMQVTNQSNYDQERLKDDIHYNIQAGVEILRSMYERKDLPKIKGAGPEVIENWYFPVMAYNGIKPVNSPLYQSSGIKNIDAYQEKVFSFIEKDSYLNGTKLGQIPFLSADFQYDPNSIENIVFKMKEYTVKEQTHTSAYRFQKGDKVQITVDAVNLRSQPSTSSAAKAVTKNTALTIDGNFLYDQSPTSKNQFVWYPVKTADQKVAGYISSAYITKKLVIPTTPVKVMWGKTELKIGQIGKVTILTNTNLVKIESNGSLTTVRPLKKGEEYRVYSYKSNNGGLYGVGGGSYVQKSTKVKYETPSKRKLALLAQ</sequence>
<name>A0A544T4M9_9BACI</name>
<dbReference type="InterPro" id="IPR008258">
    <property type="entry name" value="Transglycosylase_SLT_dom_1"/>
</dbReference>
<dbReference type="Proteomes" id="UP000317316">
    <property type="component" value="Unassembled WGS sequence"/>
</dbReference>
<evidence type="ECO:0000256" key="1">
    <source>
        <dbReference type="SAM" id="SignalP"/>
    </source>
</evidence>
<feature type="signal peptide" evidence="1">
    <location>
        <begin position="1"/>
        <end position="26"/>
    </location>
</feature>
<evidence type="ECO:0000313" key="4">
    <source>
        <dbReference type="Proteomes" id="UP000317316"/>
    </source>
</evidence>
<keyword evidence="3" id="KW-0645">Protease</keyword>
<dbReference type="InterPro" id="IPR023346">
    <property type="entry name" value="Lysozyme-like_dom_sf"/>
</dbReference>
<feature type="domain" description="Transglycosylase SLT" evidence="2">
    <location>
        <begin position="57"/>
        <end position="161"/>
    </location>
</feature>
<dbReference type="SUPFAM" id="SSF53955">
    <property type="entry name" value="Lysozyme-like"/>
    <property type="match status" value="1"/>
</dbReference>
<dbReference type="Pfam" id="PF01464">
    <property type="entry name" value="SLT"/>
    <property type="match status" value="1"/>
</dbReference>